<evidence type="ECO:0000256" key="9">
    <source>
        <dbReference type="ARBA" id="ARBA00023134"/>
    </source>
</evidence>
<sequence length="351" mass="39403">MNLNKLGWSETYNKAFELKNTDETFYVARIVGQGTDLYKIYSVHGESVAKLSGKFYYNVTERSEIPAVGDWVIVKGNHNEAVVIHDLLPRKSHFSRKIPGKTTEEQVVAANIDTVFLVSALNKDFNPRRIERYLTLAWESGANPVIVLNKADLCDDLTLKLAEVEGIAFGVPIHTISCKTGQGIAQLKSYFSTGQTVALIGSSGVGKSTITNALIGDSHQAVQTIREDDDKGRHTTTSRDLILLEQGMIIDTPGMRELQLWASDSSLSDAFQDIESLANQCRFRDCQHVNEPHCAVKKAINNGELTQARYESYKKLQKELAFFADPEQYKRQKDIIEMKNRKMAEQARKKK</sequence>
<comment type="subcellular location">
    <subcellularLocation>
        <location evidence="10">Cytoplasm</location>
    </subcellularLocation>
</comment>
<keyword evidence="7 10" id="KW-0862">Zinc</keyword>
<dbReference type="STRING" id="1305675.BFG57_14960"/>
<name>A0A1E5LES7_9BACI</name>
<evidence type="ECO:0000256" key="4">
    <source>
        <dbReference type="ARBA" id="ARBA00022730"/>
    </source>
</evidence>
<dbReference type="PANTHER" id="PTHR32120:SF10">
    <property type="entry name" value="SMALL RIBOSOMAL SUBUNIT BIOGENESIS GTPASE RSGA"/>
    <property type="match status" value="1"/>
</dbReference>
<evidence type="ECO:0000259" key="12">
    <source>
        <dbReference type="PROSITE" id="PS51721"/>
    </source>
</evidence>
<keyword evidence="8 10" id="KW-0694">RNA-binding</keyword>
<dbReference type="Gene3D" id="3.40.50.300">
    <property type="entry name" value="P-loop containing nucleotide triphosphate hydrolases"/>
    <property type="match status" value="1"/>
</dbReference>
<evidence type="ECO:0000256" key="7">
    <source>
        <dbReference type="ARBA" id="ARBA00022833"/>
    </source>
</evidence>
<feature type="binding site" evidence="10">
    <location>
        <position position="288"/>
    </location>
    <ligand>
        <name>Zn(2+)</name>
        <dbReference type="ChEBI" id="CHEBI:29105"/>
    </ligand>
</feature>
<dbReference type="HAMAP" id="MF_01820">
    <property type="entry name" value="GTPase_RsgA"/>
    <property type="match status" value="1"/>
</dbReference>
<dbReference type="GO" id="GO:0019843">
    <property type="term" value="F:rRNA binding"/>
    <property type="evidence" value="ECO:0007669"/>
    <property type="project" value="UniProtKB-KW"/>
</dbReference>
<evidence type="ECO:0000256" key="5">
    <source>
        <dbReference type="ARBA" id="ARBA00022741"/>
    </source>
</evidence>
<evidence type="ECO:0000256" key="6">
    <source>
        <dbReference type="ARBA" id="ARBA00022801"/>
    </source>
</evidence>
<dbReference type="AlphaFoldDB" id="A0A1E5LES7"/>
<dbReference type="PROSITE" id="PS50936">
    <property type="entry name" value="ENGC_GTPASE"/>
    <property type="match status" value="1"/>
</dbReference>
<feature type="binding site" evidence="10">
    <location>
        <begin position="149"/>
        <end position="152"/>
    </location>
    <ligand>
        <name>GTP</name>
        <dbReference type="ChEBI" id="CHEBI:37565"/>
    </ligand>
</feature>
<evidence type="ECO:0000259" key="11">
    <source>
        <dbReference type="PROSITE" id="PS50936"/>
    </source>
</evidence>
<feature type="binding site" evidence="10">
    <location>
        <position position="286"/>
    </location>
    <ligand>
        <name>Zn(2+)</name>
        <dbReference type="ChEBI" id="CHEBI:29105"/>
    </ligand>
</feature>
<dbReference type="SUPFAM" id="SSF52540">
    <property type="entry name" value="P-loop containing nucleoside triphosphate hydrolases"/>
    <property type="match status" value="1"/>
</dbReference>
<dbReference type="OrthoDB" id="9809485at2"/>
<protein>
    <recommendedName>
        <fullName evidence="10">Small ribosomal subunit biogenesis GTPase RsgA</fullName>
        <ecNumber evidence="10">3.6.1.-</ecNumber>
    </recommendedName>
</protein>
<comment type="cofactor">
    <cofactor evidence="10">
        <name>Zn(2+)</name>
        <dbReference type="ChEBI" id="CHEBI:29105"/>
    </cofactor>
    <text evidence="10">Binds 1 zinc ion per subunit.</text>
</comment>
<evidence type="ECO:0000256" key="2">
    <source>
        <dbReference type="ARBA" id="ARBA00022517"/>
    </source>
</evidence>
<accession>A0A1E5LES7</accession>
<dbReference type="InterPro" id="IPR027417">
    <property type="entry name" value="P-loop_NTPase"/>
</dbReference>
<evidence type="ECO:0000256" key="3">
    <source>
        <dbReference type="ARBA" id="ARBA00022723"/>
    </source>
</evidence>
<proteinExistence type="inferred from homology"/>
<organism evidence="13 14">
    <name type="scientific">Bacillus solimangrovi</name>
    <dbReference type="NCBI Taxonomy" id="1305675"/>
    <lineage>
        <taxon>Bacteria</taxon>
        <taxon>Bacillati</taxon>
        <taxon>Bacillota</taxon>
        <taxon>Bacilli</taxon>
        <taxon>Bacillales</taxon>
        <taxon>Bacillaceae</taxon>
        <taxon>Bacillus</taxon>
    </lineage>
</organism>
<feature type="domain" description="EngC GTPase" evidence="11">
    <location>
        <begin position="110"/>
        <end position="256"/>
    </location>
</feature>
<keyword evidence="6 10" id="KW-0378">Hydrolase</keyword>
<dbReference type="InterPro" id="IPR030378">
    <property type="entry name" value="G_CP_dom"/>
</dbReference>
<dbReference type="GO" id="GO:0046872">
    <property type="term" value="F:metal ion binding"/>
    <property type="evidence" value="ECO:0007669"/>
    <property type="project" value="UniProtKB-KW"/>
</dbReference>
<evidence type="ECO:0000256" key="10">
    <source>
        <dbReference type="HAMAP-Rule" id="MF_01820"/>
    </source>
</evidence>
<dbReference type="Proteomes" id="UP000095209">
    <property type="component" value="Unassembled WGS sequence"/>
</dbReference>
<gene>
    <name evidence="10" type="primary">rsgA</name>
    <name evidence="13" type="ORF">BFG57_14960</name>
</gene>
<dbReference type="CDD" id="cd01854">
    <property type="entry name" value="YjeQ_EngC"/>
    <property type="match status" value="1"/>
</dbReference>
<dbReference type="EMBL" id="MJEH01000024">
    <property type="protein sequence ID" value="OEH92581.1"/>
    <property type="molecule type" value="Genomic_DNA"/>
</dbReference>
<dbReference type="InterPro" id="IPR010914">
    <property type="entry name" value="RsgA_GTPase_dom"/>
</dbReference>
<feature type="binding site" evidence="10">
    <location>
        <position position="281"/>
    </location>
    <ligand>
        <name>Zn(2+)</name>
        <dbReference type="ChEBI" id="CHEBI:29105"/>
    </ligand>
</feature>
<feature type="binding site" evidence="10">
    <location>
        <position position="294"/>
    </location>
    <ligand>
        <name>Zn(2+)</name>
        <dbReference type="ChEBI" id="CHEBI:29105"/>
    </ligand>
</feature>
<dbReference type="Pfam" id="PF03193">
    <property type="entry name" value="RsgA_GTPase"/>
    <property type="match status" value="1"/>
</dbReference>
<keyword evidence="5 10" id="KW-0547">Nucleotide-binding</keyword>
<dbReference type="PANTHER" id="PTHR32120">
    <property type="entry name" value="SMALL RIBOSOMAL SUBUNIT BIOGENESIS GTPASE RSGA"/>
    <property type="match status" value="1"/>
</dbReference>
<keyword evidence="1 10" id="KW-0963">Cytoplasm</keyword>
<dbReference type="GO" id="GO:0042274">
    <property type="term" value="P:ribosomal small subunit biogenesis"/>
    <property type="evidence" value="ECO:0007669"/>
    <property type="project" value="UniProtKB-UniRule"/>
</dbReference>
<comment type="similarity">
    <text evidence="10">Belongs to the TRAFAC class YlqF/YawG GTPase family. RsgA subfamily.</text>
</comment>
<feature type="domain" description="CP-type G" evidence="12">
    <location>
        <begin position="101"/>
        <end position="258"/>
    </location>
</feature>
<dbReference type="GO" id="GO:0005525">
    <property type="term" value="F:GTP binding"/>
    <property type="evidence" value="ECO:0007669"/>
    <property type="project" value="UniProtKB-UniRule"/>
</dbReference>
<dbReference type="Gene3D" id="1.10.40.50">
    <property type="entry name" value="Probable gtpase engc, domain 3"/>
    <property type="match status" value="1"/>
</dbReference>
<keyword evidence="4 10" id="KW-0699">rRNA-binding</keyword>
<dbReference type="NCBIfam" id="TIGR00157">
    <property type="entry name" value="ribosome small subunit-dependent GTPase A"/>
    <property type="match status" value="1"/>
</dbReference>
<dbReference type="GO" id="GO:0005737">
    <property type="term" value="C:cytoplasm"/>
    <property type="evidence" value="ECO:0007669"/>
    <property type="project" value="UniProtKB-SubCell"/>
</dbReference>
<keyword evidence="3 10" id="KW-0479">Metal-binding</keyword>
<evidence type="ECO:0000313" key="13">
    <source>
        <dbReference type="EMBL" id="OEH92581.1"/>
    </source>
</evidence>
<keyword evidence="2 10" id="KW-0690">Ribosome biogenesis</keyword>
<dbReference type="EC" id="3.6.1.-" evidence="10"/>
<comment type="function">
    <text evidence="10">One of several proteins that assist in the late maturation steps of the functional core of the 30S ribosomal subunit. Helps release RbfA from mature subunits. May play a role in the assembly of ribosomal proteins into the subunit. Circularly permuted GTPase that catalyzes slow GTP hydrolysis, GTPase activity is stimulated by the 30S ribosomal subunit.</text>
</comment>
<feature type="binding site" evidence="10">
    <location>
        <begin position="201"/>
        <end position="209"/>
    </location>
    <ligand>
        <name>GTP</name>
        <dbReference type="ChEBI" id="CHEBI:37565"/>
    </ligand>
</feature>
<dbReference type="PROSITE" id="PS51721">
    <property type="entry name" value="G_CP"/>
    <property type="match status" value="1"/>
</dbReference>
<comment type="subunit">
    <text evidence="10">Monomer. Associates with 30S ribosomal subunit, binds 16S rRNA.</text>
</comment>
<dbReference type="RefSeq" id="WP_069717364.1">
    <property type="nucleotide sequence ID" value="NZ_MJEH01000024.1"/>
</dbReference>
<dbReference type="InterPro" id="IPR004881">
    <property type="entry name" value="Ribosome_biogen_GTPase_RsgA"/>
</dbReference>
<evidence type="ECO:0000256" key="8">
    <source>
        <dbReference type="ARBA" id="ARBA00022884"/>
    </source>
</evidence>
<comment type="caution">
    <text evidence="13">The sequence shown here is derived from an EMBL/GenBank/DDBJ whole genome shotgun (WGS) entry which is preliminary data.</text>
</comment>
<evidence type="ECO:0000256" key="1">
    <source>
        <dbReference type="ARBA" id="ARBA00022490"/>
    </source>
</evidence>
<reference evidence="13 14" key="1">
    <citation type="submission" date="2016-08" db="EMBL/GenBank/DDBJ databases">
        <title>Genome of Bacillus solimangrovi GH2-4.</title>
        <authorList>
            <person name="Lim S."/>
            <person name="Kim B.-C."/>
        </authorList>
    </citation>
    <scope>NUCLEOTIDE SEQUENCE [LARGE SCALE GENOMIC DNA]</scope>
    <source>
        <strain evidence="13 14">GH2-4</strain>
    </source>
</reference>
<evidence type="ECO:0000313" key="14">
    <source>
        <dbReference type="Proteomes" id="UP000095209"/>
    </source>
</evidence>
<dbReference type="GO" id="GO:0003924">
    <property type="term" value="F:GTPase activity"/>
    <property type="evidence" value="ECO:0007669"/>
    <property type="project" value="UniProtKB-UniRule"/>
</dbReference>
<keyword evidence="9 10" id="KW-0342">GTP-binding</keyword>
<keyword evidence="14" id="KW-1185">Reference proteome</keyword>